<dbReference type="AlphaFoldDB" id="R7RW11"/>
<evidence type="ECO:0000256" key="1">
    <source>
        <dbReference type="SAM" id="Phobius"/>
    </source>
</evidence>
<evidence type="ECO:0000259" key="2">
    <source>
        <dbReference type="Pfam" id="PF02705"/>
    </source>
</evidence>
<sequence>MLSSAVDTEHYAFHGDDRLKSEAPQTAWLDGNPSAVTSSGAETRRMSEGKGSWGLLALSFQTLGIIYSDVDTSPVYTMNGLWPATGPVPSAEDVVGGISAIVWALTIIPLVKYVFIALRFGTGEGEGGIFALYQGLYPSIYLAASDFVTNVSTTDSCSPKSTRKRRVPPPRMRWPLLIWALFGTSLTMADGVFTAAVSVTSAVGGIAVAKPEVANSVVPISIGFLLVLFLAQPFGTHKLSVVFAPGTVHSSALHFGSIADLELADVEGYSQYEVTGIWLLLIAGSGITNIT</sequence>
<accession>R7RW11</accession>
<dbReference type="InterPro" id="IPR003855">
    <property type="entry name" value="K+_transporter"/>
</dbReference>
<reference evidence="4" key="1">
    <citation type="journal article" date="2012" name="Science">
        <title>The Paleozoic origin of enzymatic lignin decomposition reconstructed from 31 fungal genomes.</title>
        <authorList>
            <person name="Floudas D."/>
            <person name="Binder M."/>
            <person name="Riley R."/>
            <person name="Barry K."/>
            <person name="Blanchette R.A."/>
            <person name="Henrissat B."/>
            <person name="Martinez A.T."/>
            <person name="Otillar R."/>
            <person name="Spatafora J.W."/>
            <person name="Yadav J.S."/>
            <person name="Aerts A."/>
            <person name="Benoit I."/>
            <person name="Boyd A."/>
            <person name="Carlson A."/>
            <person name="Copeland A."/>
            <person name="Coutinho P.M."/>
            <person name="de Vries R.P."/>
            <person name="Ferreira P."/>
            <person name="Findley K."/>
            <person name="Foster B."/>
            <person name="Gaskell J."/>
            <person name="Glotzer D."/>
            <person name="Gorecki P."/>
            <person name="Heitman J."/>
            <person name="Hesse C."/>
            <person name="Hori C."/>
            <person name="Igarashi K."/>
            <person name="Jurgens J.A."/>
            <person name="Kallen N."/>
            <person name="Kersten P."/>
            <person name="Kohler A."/>
            <person name="Kuees U."/>
            <person name="Kumar T.K.A."/>
            <person name="Kuo A."/>
            <person name="LaButti K."/>
            <person name="Larrondo L.F."/>
            <person name="Lindquist E."/>
            <person name="Ling A."/>
            <person name="Lombard V."/>
            <person name="Lucas S."/>
            <person name="Lundell T."/>
            <person name="Martin R."/>
            <person name="McLaughlin D.J."/>
            <person name="Morgenstern I."/>
            <person name="Morin E."/>
            <person name="Murat C."/>
            <person name="Nagy L.G."/>
            <person name="Nolan M."/>
            <person name="Ohm R.A."/>
            <person name="Patyshakuliyeva A."/>
            <person name="Rokas A."/>
            <person name="Ruiz-Duenas F.J."/>
            <person name="Sabat G."/>
            <person name="Salamov A."/>
            <person name="Samejima M."/>
            <person name="Schmutz J."/>
            <person name="Slot J.C."/>
            <person name="St John F."/>
            <person name="Stenlid J."/>
            <person name="Sun H."/>
            <person name="Sun S."/>
            <person name="Syed K."/>
            <person name="Tsang A."/>
            <person name="Wiebenga A."/>
            <person name="Young D."/>
            <person name="Pisabarro A."/>
            <person name="Eastwood D.C."/>
            <person name="Martin F."/>
            <person name="Cullen D."/>
            <person name="Grigoriev I.V."/>
            <person name="Hibbett D.S."/>
        </authorList>
    </citation>
    <scope>NUCLEOTIDE SEQUENCE [LARGE SCALE GENOMIC DNA]</scope>
    <source>
        <strain evidence="4">FP-91666</strain>
    </source>
</reference>
<organism evidence="3 4">
    <name type="scientific">Stereum hirsutum (strain FP-91666)</name>
    <name type="common">White-rot fungus</name>
    <dbReference type="NCBI Taxonomy" id="721885"/>
    <lineage>
        <taxon>Eukaryota</taxon>
        <taxon>Fungi</taxon>
        <taxon>Dikarya</taxon>
        <taxon>Basidiomycota</taxon>
        <taxon>Agaricomycotina</taxon>
        <taxon>Agaricomycetes</taxon>
        <taxon>Russulales</taxon>
        <taxon>Stereaceae</taxon>
        <taxon>Stereum</taxon>
    </lineage>
</organism>
<dbReference type="EMBL" id="JH687404">
    <property type="protein sequence ID" value="EIM79439.1"/>
    <property type="molecule type" value="Genomic_DNA"/>
</dbReference>
<dbReference type="InterPro" id="IPR053951">
    <property type="entry name" value="K_trans_N"/>
</dbReference>
<dbReference type="Proteomes" id="UP000053927">
    <property type="component" value="Unassembled WGS sequence"/>
</dbReference>
<name>R7RW11_STEHR</name>
<feature type="transmembrane region" description="Helical" evidence="1">
    <location>
        <begin position="174"/>
        <end position="207"/>
    </location>
</feature>
<dbReference type="Pfam" id="PF02705">
    <property type="entry name" value="K_trans"/>
    <property type="match status" value="1"/>
</dbReference>
<dbReference type="GeneID" id="18802401"/>
<dbReference type="eggNOG" id="ENOG502QPSA">
    <property type="taxonomic scope" value="Eukaryota"/>
</dbReference>
<keyword evidence="1" id="KW-0812">Transmembrane</keyword>
<keyword evidence="1" id="KW-0472">Membrane</keyword>
<evidence type="ECO:0000313" key="4">
    <source>
        <dbReference type="Proteomes" id="UP000053927"/>
    </source>
</evidence>
<keyword evidence="4" id="KW-1185">Reference proteome</keyword>
<feature type="domain" description="K+ potassium transporter integral membrane" evidence="2">
    <location>
        <begin position="59"/>
        <end position="245"/>
    </location>
</feature>
<dbReference type="RefSeq" id="XP_007311401.1">
    <property type="nucleotide sequence ID" value="XM_007311339.1"/>
</dbReference>
<dbReference type="GO" id="GO:0015079">
    <property type="term" value="F:potassium ion transmembrane transporter activity"/>
    <property type="evidence" value="ECO:0007669"/>
    <property type="project" value="InterPro"/>
</dbReference>
<dbReference type="PANTHER" id="PTHR30540">
    <property type="entry name" value="OSMOTIC STRESS POTASSIUM TRANSPORTER"/>
    <property type="match status" value="1"/>
</dbReference>
<proteinExistence type="predicted"/>
<feature type="transmembrane region" description="Helical" evidence="1">
    <location>
        <begin position="213"/>
        <end position="231"/>
    </location>
</feature>
<protein>
    <recommendedName>
        <fullName evidence="2">K+ potassium transporter integral membrane domain-containing protein</fullName>
    </recommendedName>
</protein>
<feature type="transmembrane region" description="Helical" evidence="1">
    <location>
        <begin position="53"/>
        <end position="70"/>
    </location>
</feature>
<dbReference type="OrthoDB" id="504708at2759"/>
<dbReference type="GO" id="GO:0016020">
    <property type="term" value="C:membrane"/>
    <property type="evidence" value="ECO:0007669"/>
    <property type="project" value="InterPro"/>
</dbReference>
<keyword evidence="1" id="KW-1133">Transmembrane helix</keyword>
<feature type="transmembrane region" description="Helical" evidence="1">
    <location>
        <begin position="94"/>
        <end position="115"/>
    </location>
</feature>
<dbReference type="KEGG" id="shs:STEHIDRAFT_163629"/>
<gene>
    <name evidence="3" type="ORF">STEHIDRAFT_163629</name>
</gene>
<evidence type="ECO:0000313" key="3">
    <source>
        <dbReference type="EMBL" id="EIM79439.1"/>
    </source>
</evidence>
<dbReference type="PANTHER" id="PTHR30540:SF83">
    <property type="entry name" value="K+ POTASSIUM TRANSPORTER"/>
    <property type="match status" value="1"/>
</dbReference>